<sequence length="228" mass="24870">MQSFYQAEAASGLASSLWPKKGAPPIYSSLGRRSEEALARDRRIRDAASFSELLHALQEGLPDFDEGSLVIAFCVGAKLVDERSLASVASLPVWASLQQRLRDATHRLEPRGLSMVAYACAKMAWREEAFLRDVAAASTKKAGLEAFLQAPDFGSTDIAKICWAYAKLDFVAEASELWAAMGQVLQKVHLSRHVDLSMIAWAFSTARQGDAALYAELASASLDLMQET</sequence>
<keyword evidence="2" id="KW-1185">Reference proteome</keyword>
<name>A0AA36I0V8_9DINO</name>
<proteinExistence type="predicted"/>
<organism evidence="1 2">
    <name type="scientific">Effrenium voratum</name>
    <dbReference type="NCBI Taxonomy" id="2562239"/>
    <lineage>
        <taxon>Eukaryota</taxon>
        <taxon>Sar</taxon>
        <taxon>Alveolata</taxon>
        <taxon>Dinophyceae</taxon>
        <taxon>Suessiales</taxon>
        <taxon>Symbiodiniaceae</taxon>
        <taxon>Effrenium</taxon>
    </lineage>
</organism>
<dbReference type="EMBL" id="CAUJNA010000531">
    <property type="protein sequence ID" value="CAJ1378310.1"/>
    <property type="molecule type" value="Genomic_DNA"/>
</dbReference>
<reference evidence="1" key="1">
    <citation type="submission" date="2023-08" db="EMBL/GenBank/DDBJ databases">
        <authorList>
            <person name="Chen Y."/>
            <person name="Shah S."/>
            <person name="Dougan E. K."/>
            <person name="Thang M."/>
            <person name="Chan C."/>
        </authorList>
    </citation>
    <scope>NUCLEOTIDE SEQUENCE</scope>
</reference>
<dbReference type="Proteomes" id="UP001178507">
    <property type="component" value="Unassembled WGS sequence"/>
</dbReference>
<evidence type="ECO:0000313" key="1">
    <source>
        <dbReference type="EMBL" id="CAJ1378310.1"/>
    </source>
</evidence>
<evidence type="ECO:0000313" key="2">
    <source>
        <dbReference type="Proteomes" id="UP001178507"/>
    </source>
</evidence>
<gene>
    <name evidence="1" type="ORF">EVOR1521_LOCUS6879</name>
</gene>
<protein>
    <submittedName>
        <fullName evidence="1">Uncharacterized protein</fullName>
    </submittedName>
</protein>
<accession>A0AA36I0V8</accession>
<dbReference type="AlphaFoldDB" id="A0AA36I0V8"/>
<comment type="caution">
    <text evidence="1">The sequence shown here is derived from an EMBL/GenBank/DDBJ whole genome shotgun (WGS) entry which is preliminary data.</text>
</comment>